<sequence>MANATTTPTHFENEDGSLSPNIISDKISQIMEQDRRNNNTNDTNEKTYKYHSQGCIYNNRQITVLKQYEDKNTIPHWLMPTTKVQ</sequence>
<accession>A0A069DUI0</accession>
<evidence type="ECO:0000256" key="1">
    <source>
        <dbReference type="SAM" id="MobiDB-lite"/>
    </source>
</evidence>
<evidence type="ECO:0000313" key="2">
    <source>
        <dbReference type="EMBL" id="JAC84894.1"/>
    </source>
</evidence>
<proteinExistence type="evidence at transcript level"/>
<organism evidence="2">
    <name type="scientific">Clytia hemisphaerica</name>
    <dbReference type="NCBI Taxonomy" id="252671"/>
    <lineage>
        <taxon>Eukaryota</taxon>
        <taxon>Metazoa</taxon>
        <taxon>Cnidaria</taxon>
        <taxon>Hydrozoa</taxon>
        <taxon>Hydroidolina</taxon>
        <taxon>Leptothecata</taxon>
        <taxon>Obeliida</taxon>
        <taxon>Clytiidae</taxon>
        <taxon>Clytia</taxon>
    </lineage>
</organism>
<dbReference type="EMBL" id="GBGP01000303">
    <property type="protein sequence ID" value="JAC84894.1"/>
    <property type="molecule type" value="mRNA"/>
</dbReference>
<reference evidence="2" key="1">
    <citation type="journal article" date="2014" name="PLoS Genet.">
        <title>Differential Responses to Wnt and PCP Disruption Predict Expression and Developmental Function of Conserved and Novel Genes in a Cnidarian.</title>
        <authorList>
            <person name="Lapebie P."/>
            <person name="Ruggiero A."/>
            <person name="Barreau C."/>
            <person name="Chevalier S."/>
            <person name="Chang P."/>
            <person name="Dru P."/>
            <person name="Houliston E."/>
            <person name="Momose T."/>
        </authorList>
    </citation>
    <scope>NUCLEOTIDE SEQUENCE</scope>
</reference>
<feature type="region of interest" description="Disordered" evidence="1">
    <location>
        <begin position="1"/>
        <end position="23"/>
    </location>
</feature>
<protein>
    <submittedName>
        <fullName evidence="2">Putative cnidarian restricted protein</fullName>
    </submittedName>
</protein>
<dbReference type="AlphaFoldDB" id="A0A069DUI0"/>
<name>A0A069DUI0_9CNID</name>